<dbReference type="AlphaFoldDB" id="A0A0F4YYD3"/>
<dbReference type="InterPro" id="IPR019432">
    <property type="entry name" value="Acyltransferase_MbtK/IucB-like"/>
</dbReference>
<evidence type="ECO:0000313" key="4">
    <source>
        <dbReference type="Proteomes" id="UP000053958"/>
    </source>
</evidence>
<feature type="domain" description="Acyltransferase MbtK/IucB-like conserved" evidence="2">
    <location>
        <begin position="400"/>
        <end position="449"/>
    </location>
</feature>
<dbReference type="GeneID" id="25315012"/>
<dbReference type="PANTHER" id="PTHR31438:SF7">
    <property type="entry name" value="ACYLTRANSFERASE MBTK_IUCB-LIKE CONSERVED DOMAIN-CONTAINING PROTEIN"/>
    <property type="match status" value="1"/>
</dbReference>
<dbReference type="GO" id="GO:0019290">
    <property type="term" value="P:siderophore biosynthetic process"/>
    <property type="evidence" value="ECO:0007669"/>
    <property type="project" value="InterPro"/>
</dbReference>
<gene>
    <name evidence="3" type="ORF">T310_2661</name>
</gene>
<proteinExistence type="inferred from homology"/>
<dbReference type="SMART" id="SM01006">
    <property type="entry name" value="AlcB"/>
    <property type="match status" value="1"/>
</dbReference>
<dbReference type="SUPFAM" id="SSF55729">
    <property type="entry name" value="Acyl-CoA N-acyltransferases (Nat)"/>
    <property type="match status" value="2"/>
</dbReference>
<dbReference type="GO" id="GO:0016410">
    <property type="term" value="F:N-acyltransferase activity"/>
    <property type="evidence" value="ECO:0007669"/>
    <property type="project" value="TreeGrafter"/>
</dbReference>
<comment type="similarity">
    <text evidence="1">Belongs to the lysine N-acyltransferase MbtK family.</text>
</comment>
<evidence type="ECO:0000313" key="3">
    <source>
        <dbReference type="EMBL" id="KKA23302.1"/>
    </source>
</evidence>
<dbReference type="Proteomes" id="UP000053958">
    <property type="component" value="Unassembled WGS sequence"/>
</dbReference>
<name>A0A0F4YYD3_RASE3</name>
<dbReference type="Gene3D" id="3.40.630.30">
    <property type="match status" value="1"/>
</dbReference>
<dbReference type="OrthoDB" id="4250781at2759"/>
<protein>
    <recommendedName>
        <fullName evidence="2">Acyltransferase MbtK/IucB-like conserved domain-containing protein</fullName>
    </recommendedName>
</protein>
<accession>A0A0F4YYD3</accession>
<reference evidence="3 4" key="1">
    <citation type="submission" date="2015-04" db="EMBL/GenBank/DDBJ databases">
        <authorList>
            <person name="Heijne W.H."/>
            <person name="Fedorova N.D."/>
            <person name="Nierman W.C."/>
            <person name="Vollebregt A.W."/>
            <person name="Zhao Z."/>
            <person name="Wu L."/>
            <person name="Kumar M."/>
            <person name="Stam H."/>
            <person name="van den Berg M.A."/>
            <person name="Pel H.J."/>
        </authorList>
    </citation>
    <scope>NUCLEOTIDE SEQUENCE [LARGE SCALE GENOMIC DNA]</scope>
    <source>
        <strain evidence="3 4">CBS 393.64</strain>
    </source>
</reference>
<dbReference type="EMBL" id="LASV01000105">
    <property type="protein sequence ID" value="KKA23302.1"/>
    <property type="molecule type" value="Genomic_DNA"/>
</dbReference>
<evidence type="ECO:0000259" key="2">
    <source>
        <dbReference type="SMART" id="SM01006"/>
    </source>
</evidence>
<dbReference type="RefSeq" id="XP_013329914.1">
    <property type="nucleotide sequence ID" value="XM_013474460.1"/>
</dbReference>
<comment type="caution">
    <text evidence="3">The sequence shown here is derived from an EMBL/GenBank/DDBJ whole genome shotgun (WGS) entry which is preliminary data.</text>
</comment>
<organism evidence="3 4">
    <name type="scientific">Rasamsonia emersonii (strain ATCC 16479 / CBS 393.64 / IMI 116815)</name>
    <dbReference type="NCBI Taxonomy" id="1408163"/>
    <lineage>
        <taxon>Eukaryota</taxon>
        <taxon>Fungi</taxon>
        <taxon>Dikarya</taxon>
        <taxon>Ascomycota</taxon>
        <taxon>Pezizomycotina</taxon>
        <taxon>Eurotiomycetes</taxon>
        <taxon>Eurotiomycetidae</taxon>
        <taxon>Eurotiales</taxon>
        <taxon>Trichocomaceae</taxon>
        <taxon>Rasamsonia</taxon>
    </lineage>
</organism>
<evidence type="ECO:0000256" key="1">
    <source>
        <dbReference type="ARBA" id="ARBA00009893"/>
    </source>
</evidence>
<keyword evidence="4" id="KW-1185">Reference proteome</keyword>
<dbReference type="Pfam" id="PF13523">
    <property type="entry name" value="Acetyltransf_8"/>
    <property type="match status" value="2"/>
</dbReference>
<dbReference type="PANTHER" id="PTHR31438">
    <property type="entry name" value="LYSINE N-ACYLTRANSFERASE C17G9.06C-RELATED"/>
    <property type="match status" value="1"/>
</dbReference>
<sequence length="623" mass="70352">MAMSGTGRLSETALCKVLGKQTEVSLPVKVSAKDDGEGVVGSTPEIQLISSVLNCLELLLLAECNRVISAPLQRFLKNPIVLPARPRSRLNPTSMDSSPVAGVTRIHPQDGLSLKLGAASVFLPYRASPQHPDFALLTELPQMASTDDREEELPLVRLPEPYKTTYELEIVSREETCRIFRLCLSKNQDDGLPPPEPLHHASLIFSELSQPDPASVPPDSNNSPWARAKRSPVSYLTWDGANTPTVAQMWNVIYAILSLRPDPEIFRFVLSGPGKEQIAKELQAVGLAIKHPEPSAPPGQPIPESRDHVDQLVILRGCFWQGAGSPFGSRAAWVADPGLHSDLRRPLSDFPQYPLEYTLTTKFPDVRVHAHHPVRPPKPTPGSRIYSRYIPHLKEYFSMVALDYTNDEHLQLFHKWQNDPRVAQGWNQTGTLEEHREYLRQLHEDPHQLAVLAKFDDTYFAYFEIYWAKVLSNRNNLVLRFFPLNFFFTFSSSFLFLFTDNKKEDHLGAYYGAGDYDRGRHSLVGDARFRGPHRVMAWWCSLMHYIFLDDPRTSYVVGEPKVTNATVLAYDHAHGFNVEKLVDLPHKRSAFVKCSREKFFQISPFGFNGGGTIKRNPDRALKL</sequence>
<dbReference type="STRING" id="1408163.A0A0F4YYD3"/>
<dbReference type="InterPro" id="IPR016181">
    <property type="entry name" value="Acyl_CoA_acyltransferase"/>
</dbReference>